<dbReference type="STRING" id="1449350.OCH239_08460"/>
<dbReference type="PRINTS" id="PR00035">
    <property type="entry name" value="HTHGNTR"/>
</dbReference>
<dbReference type="InterPro" id="IPR000524">
    <property type="entry name" value="Tscrpt_reg_HTH_GntR"/>
</dbReference>
<dbReference type="PROSITE" id="PS50949">
    <property type="entry name" value="HTH_GNTR"/>
    <property type="match status" value="1"/>
</dbReference>
<comment type="caution">
    <text evidence="5">The sequence shown here is derived from an EMBL/GenBank/DDBJ whole genome shotgun (WGS) entry which is preliminary data.</text>
</comment>
<dbReference type="InterPro" id="IPR011711">
    <property type="entry name" value="GntR_C"/>
</dbReference>
<dbReference type="PANTHER" id="PTHR43537:SF5">
    <property type="entry name" value="UXU OPERON TRANSCRIPTIONAL REGULATOR"/>
    <property type="match status" value="1"/>
</dbReference>
<dbReference type="RefSeq" id="WP_037258788.1">
    <property type="nucleotide sequence ID" value="NZ_JALZ01000002.1"/>
</dbReference>
<dbReference type="OrthoDB" id="284307at2"/>
<dbReference type="GO" id="GO:0003677">
    <property type="term" value="F:DNA binding"/>
    <property type="evidence" value="ECO:0007669"/>
    <property type="project" value="UniProtKB-KW"/>
</dbReference>
<evidence type="ECO:0000313" key="6">
    <source>
        <dbReference type="Proteomes" id="UP000022447"/>
    </source>
</evidence>
<accession>X7EJ85</accession>
<dbReference type="GO" id="GO:0003700">
    <property type="term" value="F:DNA-binding transcription factor activity"/>
    <property type="evidence" value="ECO:0007669"/>
    <property type="project" value="InterPro"/>
</dbReference>
<dbReference type="Pfam" id="PF07729">
    <property type="entry name" value="FCD"/>
    <property type="match status" value="1"/>
</dbReference>
<evidence type="ECO:0000256" key="2">
    <source>
        <dbReference type="ARBA" id="ARBA00023125"/>
    </source>
</evidence>
<dbReference type="Gene3D" id="1.20.120.530">
    <property type="entry name" value="GntR ligand-binding domain-like"/>
    <property type="match status" value="1"/>
</dbReference>
<evidence type="ECO:0000313" key="5">
    <source>
        <dbReference type="EMBL" id="ETX16179.1"/>
    </source>
</evidence>
<evidence type="ECO:0000256" key="3">
    <source>
        <dbReference type="ARBA" id="ARBA00023163"/>
    </source>
</evidence>
<protein>
    <submittedName>
        <fullName evidence="5">Transcriptional regulator</fullName>
    </submittedName>
</protein>
<dbReference type="AlphaFoldDB" id="X7EJ85"/>
<reference evidence="5 6" key="1">
    <citation type="submission" date="2014-01" db="EMBL/GenBank/DDBJ databases">
        <title>Roseivivax halodurans JCM 10272 Genome Sequencing.</title>
        <authorList>
            <person name="Lai Q."/>
            <person name="Li G."/>
            <person name="Shao Z."/>
        </authorList>
    </citation>
    <scope>NUCLEOTIDE SEQUENCE [LARGE SCALE GENOMIC DNA]</scope>
    <source>
        <strain evidence="5 6">JCM 10272</strain>
    </source>
</reference>
<proteinExistence type="predicted"/>
<dbReference type="SUPFAM" id="SSF48008">
    <property type="entry name" value="GntR ligand-binding domain-like"/>
    <property type="match status" value="1"/>
</dbReference>
<dbReference type="SMART" id="SM00345">
    <property type="entry name" value="HTH_GNTR"/>
    <property type="match status" value="1"/>
</dbReference>
<dbReference type="PANTHER" id="PTHR43537">
    <property type="entry name" value="TRANSCRIPTIONAL REGULATOR, GNTR FAMILY"/>
    <property type="match status" value="1"/>
</dbReference>
<dbReference type="Gene3D" id="1.10.10.10">
    <property type="entry name" value="Winged helix-like DNA-binding domain superfamily/Winged helix DNA-binding domain"/>
    <property type="match status" value="1"/>
</dbReference>
<gene>
    <name evidence="5" type="ORF">OCH239_08460</name>
</gene>
<dbReference type="EMBL" id="JALZ01000002">
    <property type="protein sequence ID" value="ETX16179.1"/>
    <property type="molecule type" value="Genomic_DNA"/>
</dbReference>
<keyword evidence="2" id="KW-0238">DNA-binding</keyword>
<feature type="domain" description="HTH gntR-type" evidence="4">
    <location>
        <begin position="6"/>
        <end position="74"/>
    </location>
</feature>
<keyword evidence="1" id="KW-0805">Transcription regulation</keyword>
<dbReference type="eggNOG" id="COG2186">
    <property type="taxonomic scope" value="Bacteria"/>
</dbReference>
<dbReference type="InterPro" id="IPR008920">
    <property type="entry name" value="TF_FadR/GntR_C"/>
</dbReference>
<dbReference type="SUPFAM" id="SSF46785">
    <property type="entry name" value="Winged helix' DNA-binding domain"/>
    <property type="match status" value="1"/>
</dbReference>
<keyword evidence="3" id="KW-0804">Transcription</keyword>
<dbReference type="Proteomes" id="UP000022447">
    <property type="component" value="Unassembled WGS sequence"/>
</dbReference>
<name>X7EJ85_9RHOB</name>
<dbReference type="InterPro" id="IPR036388">
    <property type="entry name" value="WH-like_DNA-bd_sf"/>
</dbReference>
<sequence>MTDQVDARKPDALARVHDYIREGGYRPGDRLPPERQLIEQLELPRGALRQALEALERSGSIWRHVGKGTFVGDGAPDLEQEADTLIQMGRQLTPLRMMQARLCIEPALAREAAIHATGEAMAAIDRTLKRARAAATWAEYETQDDNFHRAVAKASDNALLLSFFDQLNRARRAVTWAAVERRNVRPSPDHSSFDEHDEIARTINARDPEGAAAAMRAHLKSVSARLFP</sequence>
<dbReference type="SMART" id="SM00895">
    <property type="entry name" value="FCD"/>
    <property type="match status" value="1"/>
</dbReference>
<dbReference type="Pfam" id="PF00392">
    <property type="entry name" value="GntR"/>
    <property type="match status" value="1"/>
</dbReference>
<dbReference type="CDD" id="cd07377">
    <property type="entry name" value="WHTH_GntR"/>
    <property type="match status" value="1"/>
</dbReference>
<evidence type="ECO:0000256" key="1">
    <source>
        <dbReference type="ARBA" id="ARBA00023015"/>
    </source>
</evidence>
<dbReference type="InterPro" id="IPR036390">
    <property type="entry name" value="WH_DNA-bd_sf"/>
</dbReference>
<evidence type="ECO:0000259" key="4">
    <source>
        <dbReference type="PROSITE" id="PS50949"/>
    </source>
</evidence>
<organism evidence="5 6">
    <name type="scientific">Roseivivax halodurans JCM 10272</name>
    <dbReference type="NCBI Taxonomy" id="1449350"/>
    <lineage>
        <taxon>Bacteria</taxon>
        <taxon>Pseudomonadati</taxon>
        <taxon>Pseudomonadota</taxon>
        <taxon>Alphaproteobacteria</taxon>
        <taxon>Rhodobacterales</taxon>
        <taxon>Roseobacteraceae</taxon>
        <taxon>Roseivivax</taxon>
    </lineage>
</organism>
<keyword evidence="6" id="KW-1185">Reference proteome</keyword>